<dbReference type="SMART" id="SM00091">
    <property type="entry name" value="PAS"/>
    <property type="match status" value="2"/>
</dbReference>
<dbReference type="AlphaFoldDB" id="K9WLA8"/>
<feature type="coiled-coil region" evidence="18">
    <location>
        <begin position="385"/>
        <end position="412"/>
    </location>
</feature>
<evidence type="ECO:0000259" key="20">
    <source>
        <dbReference type="PROSITE" id="PS50113"/>
    </source>
</evidence>
<dbReference type="Proteomes" id="UP000010471">
    <property type="component" value="Chromosome"/>
</dbReference>
<dbReference type="Pfam" id="PF13426">
    <property type="entry name" value="PAS_9"/>
    <property type="match status" value="1"/>
</dbReference>
<evidence type="ECO:0000256" key="17">
    <source>
        <dbReference type="RuleBase" id="RU000405"/>
    </source>
</evidence>
<dbReference type="Gene3D" id="3.30.70.1230">
    <property type="entry name" value="Nucleotide cyclase"/>
    <property type="match status" value="1"/>
</dbReference>
<dbReference type="SUPFAM" id="SSF55785">
    <property type="entry name" value="PYP-like sensor domain (PAS domain)"/>
    <property type="match status" value="2"/>
</dbReference>
<comment type="catalytic activity">
    <reaction evidence="1">
        <text>ATP = 3',5'-cyclic AMP + diphosphate</text>
        <dbReference type="Rhea" id="RHEA:15389"/>
        <dbReference type="ChEBI" id="CHEBI:30616"/>
        <dbReference type="ChEBI" id="CHEBI:33019"/>
        <dbReference type="ChEBI" id="CHEBI:58165"/>
        <dbReference type="EC" id="4.6.1.1"/>
    </reaction>
</comment>
<feature type="domain" description="PAS" evidence="19">
    <location>
        <begin position="419"/>
        <end position="489"/>
    </location>
</feature>
<protein>
    <recommendedName>
        <fullName evidence="4">Adenylate cyclase</fullName>
        <ecNumber evidence="3">4.6.1.1</ecNumber>
    </recommendedName>
    <alternativeName>
        <fullName evidence="14">ATP pyrophosphate-lyase</fullName>
    </alternativeName>
    <alternativeName>
        <fullName evidence="15">Adenylyl cyclase</fullName>
    </alternativeName>
</protein>
<proteinExistence type="inferred from homology"/>
<comment type="similarity">
    <text evidence="17">Belongs to the adenylyl cyclase class-4/guanylyl cyclase family.</text>
</comment>
<evidence type="ECO:0000256" key="2">
    <source>
        <dbReference type="ARBA" id="ARBA00004479"/>
    </source>
</evidence>
<dbReference type="PROSITE" id="PS50112">
    <property type="entry name" value="PAS"/>
    <property type="match status" value="2"/>
</dbReference>
<dbReference type="SUPFAM" id="SSF55073">
    <property type="entry name" value="Nucleotide cyclase"/>
    <property type="match status" value="1"/>
</dbReference>
<keyword evidence="5" id="KW-0812">Transmembrane</keyword>
<evidence type="ECO:0000313" key="22">
    <source>
        <dbReference type="EMBL" id="AFZ20554.1"/>
    </source>
</evidence>
<dbReference type="PANTHER" id="PTHR47628">
    <property type="match status" value="1"/>
</dbReference>
<dbReference type="InterPro" id="IPR035965">
    <property type="entry name" value="PAS-like_dom_sf"/>
</dbReference>
<feature type="domain" description="PAS" evidence="19">
    <location>
        <begin position="540"/>
        <end position="581"/>
    </location>
</feature>
<keyword evidence="12" id="KW-0472">Membrane</keyword>
<keyword evidence="9" id="KW-0460">Magnesium</keyword>
<feature type="domain" description="PAC" evidence="20">
    <location>
        <begin position="615"/>
        <end position="667"/>
    </location>
</feature>
<keyword evidence="7" id="KW-0547">Nucleotide-binding</keyword>
<dbReference type="InterPro" id="IPR028082">
    <property type="entry name" value="Peripla_BP_I"/>
</dbReference>
<dbReference type="InterPro" id="IPR000700">
    <property type="entry name" value="PAS-assoc_C"/>
</dbReference>
<evidence type="ECO:0000256" key="1">
    <source>
        <dbReference type="ARBA" id="ARBA00001593"/>
    </source>
</evidence>
<dbReference type="eggNOG" id="COG2114">
    <property type="taxonomic scope" value="Bacteria"/>
</dbReference>
<evidence type="ECO:0000256" key="6">
    <source>
        <dbReference type="ARBA" id="ARBA00022723"/>
    </source>
</evidence>
<evidence type="ECO:0000259" key="21">
    <source>
        <dbReference type="PROSITE" id="PS50125"/>
    </source>
</evidence>
<evidence type="ECO:0000256" key="14">
    <source>
        <dbReference type="ARBA" id="ARBA00032597"/>
    </source>
</evidence>
<dbReference type="InterPro" id="IPR013656">
    <property type="entry name" value="PAS_4"/>
</dbReference>
<dbReference type="Pfam" id="PF13433">
    <property type="entry name" value="Peripla_BP_5"/>
    <property type="match status" value="1"/>
</dbReference>
<dbReference type="CDD" id="cd07302">
    <property type="entry name" value="CHD"/>
    <property type="match status" value="1"/>
</dbReference>
<dbReference type="GO" id="GO:0006171">
    <property type="term" value="P:cAMP biosynthetic process"/>
    <property type="evidence" value="ECO:0007669"/>
    <property type="project" value="UniProtKB-KW"/>
</dbReference>
<dbReference type="eggNOG" id="COG2202">
    <property type="taxonomic scope" value="Bacteria"/>
</dbReference>
<keyword evidence="6" id="KW-0479">Metal-binding</keyword>
<dbReference type="InterPro" id="IPR001054">
    <property type="entry name" value="A/G_cyclase"/>
</dbReference>
<dbReference type="SUPFAM" id="SSF53822">
    <property type="entry name" value="Periplasmic binding protein-like I"/>
    <property type="match status" value="1"/>
</dbReference>
<dbReference type="EC" id="4.6.1.1" evidence="3"/>
<keyword evidence="8" id="KW-0067">ATP-binding</keyword>
<gene>
    <name evidence="22" type="ORF">Mic7113_4888</name>
</gene>
<dbReference type="HOGENOM" id="CLU_327285_0_0_3"/>
<dbReference type="CDD" id="cd06355">
    <property type="entry name" value="PBP1_FmdD-like"/>
    <property type="match status" value="1"/>
</dbReference>
<dbReference type="PROSITE" id="PS50113">
    <property type="entry name" value="PAC"/>
    <property type="match status" value="1"/>
</dbReference>
<dbReference type="PROSITE" id="PS50125">
    <property type="entry name" value="GUANYLATE_CYCLASE_2"/>
    <property type="match status" value="1"/>
</dbReference>
<keyword evidence="18" id="KW-0175">Coiled coil</keyword>
<dbReference type="GO" id="GO:0046872">
    <property type="term" value="F:metal ion binding"/>
    <property type="evidence" value="ECO:0007669"/>
    <property type="project" value="UniProtKB-KW"/>
</dbReference>
<dbReference type="InterPro" id="IPR001610">
    <property type="entry name" value="PAC"/>
</dbReference>
<keyword evidence="23" id="KW-1185">Reference proteome</keyword>
<dbReference type="NCBIfam" id="TIGR00229">
    <property type="entry name" value="sensory_box"/>
    <property type="match status" value="2"/>
</dbReference>
<organism evidence="22 23">
    <name type="scientific">Allocoleopsis franciscana PCC 7113</name>
    <dbReference type="NCBI Taxonomy" id="1173027"/>
    <lineage>
        <taxon>Bacteria</taxon>
        <taxon>Bacillati</taxon>
        <taxon>Cyanobacteriota</taxon>
        <taxon>Cyanophyceae</taxon>
        <taxon>Coleofasciculales</taxon>
        <taxon>Coleofasciculaceae</taxon>
        <taxon>Allocoleopsis</taxon>
        <taxon>Allocoleopsis franciscana</taxon>
    </lineage>
</organism>
<dbReference type="FunFam" id="3.30.70.1230:FF:000033">
    <property type="entry name" value="Adenylate cyclase"/>
    <property type="match status" value="1"/>
</dbReference>
<dbReference type="Pfam" id="PF00211">
    <property type="entry name" value="Guanylate_cyc"/>
    <property type="match status" value="1"/>
</dbReference>
<dbReference type="GO" id="GO:0005886">
    <property type="term" value="C:plasma membrane"/>
    <property type="evidence" value="ECO:0007669"/>
    <property type="project" value="UniProtKB-ARBA"/>
</dbReference>
<evidence type="ECO:0000259" key="19">
    <source>
        <dbReference type="PROSITE" id="PS50112"/>
    </source>
</evidence>
<keyword evidence="11" id="KW-0115">cAMP biosynthesis</keyword>
<dbReference type="Gene3D" id="3.40.50.2300">
    <property type="match status" value="2"/>
</dbReference>
<evidence type="ECO:0000256" key="7">
    <source>
        <dbReference type="ARBA" id="ARBA00022741"/>
    </source>
</evidence>
<dbReference type="Gene3D" id="3.30.450.20">
    <property type="entry name" value="PAS domain"/>
    <property type="match status" value="2"/>
</dbReference>
<evidence type="ECO:0000256" key="8">
    <source>
        <dbReference type="ARBA" id="ARBA00022840"/>
    </source>
</evidence>
<dbReference type="InterPro" id="IPR000014">
    <property type="entry name" value="PAS"/>
</dbReference>
<dbReference type="SMART" id="SM00044">
    <property type="entry name" value="CYCc"/>
    <property type="match status" value="1"/>
</dbReference>
<dbReference type="Pfam" id="PF08448">
    <property type="entry name" value="PAS_4"/>
    <property type="match status" value="1"/>
</dbReference>
<dbReference type="InterPro" id="IPR029787">
    <property type="entry name" value="Nucleotide_cyclase"/>
</dbReference>
<evidence type="ECO:0000256" key="12">
    <source>
        <dbReference type="ARBA" id="ARBA00023136"/>
    </source>
</evidence>
<sequence>MRVGILHSLSGTMAISEAPLVDAALMAIAEINQTGGVLGQDIEPVIEDAASDSNLFAVKARKLIQCDRVATIFGGWTSESRKAVLPVVEELNGLLWYPVQYEGLECSKNIFYTGSCPNQQIEPAVTWLLSHKGKRFYLLGSNSVFPRTANKIIKAQLKQQEGTVVGEEYVSLGESNFTEIVSRIQQAQPDVVFNTLNGDSNIAFYRQYQASGITSDQIPILTISIAEAELQRIGEAAAGHYACWSYFQSLDTPRNRQFVENFQQRYGSDRVTSAPIEAAYTQVYLWKQAVEQAQSFEVEWVRVAAYGQSFEAPGGLIRIEPNHHVTRACHIGKILPTGQFNMIDIDSCNCPIQPLPWLGLEPGNLNFPEAAIKMLSDVSQEIHETWELEQKYRELEATNVQLQREITQRQNVELVLRDSEAQLHALLTAITDVVLVLDMQGRYLKIAPTNLALLHKPPDELIGKTLHEVFSKAQADMFLCRIQESLETQQTFNIEYSHPTREKKEVWFAASISPLDNNSVIWVARDMTERKQAEEARRSAETRYRSIFENTYEGLFQMTPDGCLLSANPGLARIYGYESAEELRAAVICLNQQRYVDKSRWDIFLERMQTDERVSDFESQVYRQDGEVIWISENAHVVRDPQGELLYYEGSVVDITKRKVWEEALRYQQECTEELLLNILPSPIAQRLKRAESTIADNFADVTVLFADLVNFTEISAEIPPTRLVDLLNKIFSEFDHLAEKHSLEKIKTIGDAYMVVGGLPTTRPDHAEAIAEMALDMQQKITRFKGLNGEPFRLRIGINTGPVIAGVIGTKKFTYDLWGDTVNVASRMESHGVAGCIQVTDTTYERLRDKYVFEERGLTSIKGKGDMITYWLMGRKDS</sequence>
<keyword evidence="10" id="KW-1133">Transmembrane helix</keyword>
<dbReference type="SMART" id="SM00086">
    <property type="entry name" value="PAC"/>
    <property type="match status" value="2"/>
</dbReference>
<dbReference type="GO" id="GO:0035556">
    <property type="term" value="P:intracellular signal transduction"/>
    <property type="evidence" value="ECO:0007669"/>
    <property type="project" value="InterPro"/>
</dbReference>
<evidence type="ECO:0000256" key="11">
    <source>
        <dbReference type="ARBA" id="ARBA00022998"/>
    </source>
</evidence>
<dbReference type="NCBIfam" id="TIGR03407">
    <property type="entry name" value="urea_ABC_UrtA"/>
    <property type="match status" value="1"/>
</dbReference>
<dbReference type="EMBL" id="CP003630">
    <property type="protein sequence ID" value="AFZ20554.1"/>
    <property type="molecule type" value="Genomic_DNA"/>
</dbReference>
<dbReference type="PROSITE" id="PS00452">
    <property type="entry name" value="GUANYLATE_CYCLASE_1"/>
    <property type="match status" value="1"/>
</dbReference>
<evidence type="ECO:0000256" key="10">
    <source>
        <dbReference type="ARBA" id="ARBA00022989"/>
    </source>
</evidence>
<keyword evidence="13 17" id="KW-0456">Lyase</keyword>
<dbReference type="eggNOG" id="COG0683">
    <property type="taxonomic scope" value="Bacteria"/>
</dbReference>
<name>K9WLA8_9CYAN</name>
<dbReference type="CDD" id="cd00130">
    <property type="entry name" value="PAS"/>
    <property type="match status" value="2"/>
</dbReference>
<dbReference type="KEGG" id="mic:Mic7113_4888"/>
<evidence type="ECO:0000256" key="13">
    <source>
        <dbReference type="ARBA" id="ARBA00023239"/>
    </source>
</evidence>
<evidence type="ECO:0000256" key="3">
    <source>
        <dbReference type="ARBA" id="ARBA00012201"/>
    </source>
</evidence>
<dbReference type="PANTHER" id="PTHR47628:SF1">
    <property type="entry name" value="ALIPHATIC AMIDASE EXPRESSION-REGULATING PROTEIN"/>
    <property type="match status" value="1"/>
</dbReference>
<accession>K9WLA8</accession>
<comment type="subunit">
    <text evidence="16">Homodimer. Can also exist as monomer.</text>
</comment>
<dbReference type="STRING" id="1173027.Mic7113_4888"/>
<dbReference type="InterPro" id="IPR017777">
    <property type="entry name" value="ABC_urea-bd_UrtA"/>
</dbReference>
<evidence type="ECO:0000256" key="9">
    <source>
        <dbReference type="ARBA" id="ARBA00022842"/>
    </source>
</evidence>
<evidence type="ECO:0000256" key="16">
    <source>
        <dbReference type="ARBA" id="ARBA00064436"/>
    </source>
</evidence>
<dbReference type="PATRIC" id="fig|1173027.3.peg.5419"/>
<dbReference type="GO" id="GO:0004016">
    <property type="term" value="F:adenylate cyclase activity"/>
    <property type="evidence" value="ECO:0007669"/>
    <property type="project" value="UniProtKB-EC"/>
</dbReference>
<comment type="subcellular location">
    <subcellularLocation>
        <location evidence="2">Membrane</location>
        <topology evidence="2">Single-pass type I membrane protein</topology>
    </subcellularLocation>
</comment>
<evidence type="ECO:0000313" key="23">
    <source>
        <dbReference type="Proteomes" id="UP000010471"/>
    </source>
</evidence>
<dbReference type="InterPro" id="IPR018297">
    <property type="entry name" value="A/G_cyclase_CS"/>
</dbReference>
<evidence type="ECO:0000256" key="18">
    <source>
        <dbReference type="SAM" id="Coils"/>
    </source>
</evidence>
<feature type="domain" description="Guanylate cyclase" evidence="21">
    <location>
        <begin position="703"/>
        <end position="830"/>
    </location>
</feature>
<evidence type="ECO:0000256" key="4">
    <source>
        <dbReference type="ARBA" id="ARBA00021420"/>
    </source>
</evidence>
<reference evidence="22 23" key="1">
    <citation type="submission" date="2012-06" db="EMBL/GenBank/DDBJ databases">
        <title>Finished chromosome of genome of Microcoleus sp. PCC 7113.</title>
        <authorList>
            <consortium name="US DOE Joint Genome Institute"/>
            <person name="Gugger M."/>
            <person name="Coursin T."/>
            <person name="Rippka R."/>
            <person name="Tandeau De Marsac N."/>
            <person name="Huntemann M."/>
            <person name="Wei C.-L."/>
            <person name="Han J."/>
            <person name="Detter J.C."/>
            <person name="Han C."/>
            <person name="Tapia R."/>
            <person name="Chen A."/>
            <person name="Kyrpides N."/>
            <person name="Mavromatis K."/>
            <person name="Markowitz V."/>
            <person name="Szeto E."/>
            <person name="Ivanova N."/>
            <person name="Pagani I."/>
            <person name="Pati A."/>
            <person name="Goodwin L."/>
            <person name="Nordberg H.P."/>
            <person name="Cantor M.N."/>
            <person name="Hua S.X."/>
            <person name="Woyke T."/>
            <person name="Kerfeld C.A."/>
        </authorList>
    </citation>
    <scope>NUCLEOTIDE SEQUENCE [LARGE SCALE GENOMIC DNA]</scope>
    <source>
        <strain evidence="22 23">PCC 7113</strain>
    </source>
</reference>
<evidence type="ECO:0000256" key="15">
    <source>
        <dbReference type="ARBA" id="ARBA00032637"/>
    </source>
</evidence>
<dbReference type="GO" id="GO:0005524">
    <property type="term" value="F:ATP binding"/>
    <property type="evidence" value="ECO:0007669"/>
    <property type="project" value="UniProtKB-KW"/>
</dbReference>
<evidence type="ECO:0000256" key="5">
    <source>
        <dbReference type="ARBA" id="ARBA00022692"/>
    </source>
</evidence>